<evidence type="ECO:0000256" key="4">
    <source>
        <dbReference type="PROSITE-ProRule" id="PRU00192"/>
    </source>
</evidence>
<dbReference type="Gene3D" id="2.30.29.30">
    <property type="entry name" value="Pleckstrin-homology domain (PH domain)/Phosphotyrosine-binding domain (PTB)"/>
    <property type="match status" value="1"/>
</dbReference>
<feature type="compositionally biased region" description="Pro residues" evidence="5">
    <location>
        <begin position="108"/>
        <end position="117"/>
    </location>
</feature>
<dbReference type="InterPro" id="IPR036028">
    <property type="entry name" value="SH3-like_dom_sf"/>
</dbReference>
<feature type="compositionally biased region" description="Basic and acidic residues" evidence="5">
    <location>
        <begin position="421"/>
        <end position="462"/>
    </location>
</feature>
<dbReference type="SMART" id="SM00325">
    <property type="entry name" value="RhoGEF"/>
    <property type="match status" value="1"/>
</dbReference>
<dbReference type="Pfam" id="PF02205">
    <property type="entry name" value="WH2"/>
    <property type="match status" value="1"/>
</dbReference>
<dbReference type="PANTHER" id="PTHR46006">
    <property type="entry name" value="RHO GUANINE NUCLEOTIDE EXCHANGE FACTOR AT 64C, ISOFORM A"/>
    <property type="match status" value="1"/>
</dbReference>
<feature type="compositionally biased region" description="Low complexity" evidence="5">
    <location>
        <begin position="62"/>
        <end position="83"/>
    </location>
</feature>
<dbReference type="PROSITE" id="PS50002">
    <property type="entry name" value="SH3"/>
    <property type="match status" value="1"/>
</dbReference>
<evidence type="ECO:0000259" key="7">
    <source>
        <dbReference type="PROSITE" id="PS50003"/>
    </source>
</evidence>
<dbReference type="InterPro" id="IPR001849">
    <property type="entry name" value="PH_domain"/>
</dbReference>
<dbReference type="GO" id="GO:0035025">
    <property type="term" value="P:positive regulation of Rho protein signal transduction"/>
    <property type="evidence" value="ECO:0007669"/>
    <property type="project" value="TreeGrafter"/>
</dbReference>
<evidence type="ECO:0000259" key="6">
    <source>
        <dbReference type="PROSITE" id="PS50002"/>
    </source>
</evidence>
<feature type="compositionally biased region" description="Pro residues" evidence="5">
    <location>
        <begin position="709"/>
        <end position="721"/>
    </location>
</feature>
<feature type="compositionally biased region" description="Low complexity" evidence="5">
    <location>
        <begin position="16"/>
        <end position="43"/>
    </location>
</feature>
<feature type="compositionally biased region" description="Low complexity" evidence="5">
    <location>
        <begin position="482"/>
        <end position="497"/>
    </location>
</feature>
<dbReference type="PROSITE" id="PS00741">
    <property type="entry name" value="DH_1"/>
    <property type="match status" value="1"/>
</dbReference>
<dbReference type="SUPFAM" id="SSF50729">
    <property type="entry name" value="PH domain-like"/>
    <property type="match status" value="1"/>
</dbReference>
<dbReference type="CDD" id="cd21762">
    <property type="entry name" value="WH2"/>
    <property type="match status" value="1"/>
</dbReference>
<dbReference type="InterPro" id="IPR035899">
    <property type="entry name" value="DBL_dom_sf"/>
</dbReference>
<feature type="region of interest" description="Disordered" evidence="5">
    <location>
        <begin position="549"/>
        <end position="592"/>
    </location>
</feature>
<dbReference type="GO" id="GO:0003779">
    <property type="term" value="F:actin binding"/>
    <property type="evidence" value="ECO:0007669"/>
    <property type="project" value="InterPro"/>
</dbReference>
<feature type="region of interest" description="Disordered" evidence="5">
    <location>
        <begin position="1247"/>
        <end position="1273"/>
    </location>
</feature>
<accession>A0A9P7EZ42</accession>
<dbReference type="PROSITE" id="PS50003">
    <property type="entry name" value="PH_DOMAIN"/>
    <property type="match status" value="1"/>
</dbReference>
<feature type="compositionally biased region" description="Pro residues" evidence="5">
    <location>
        <begin position="790"/>
        <end position="819"/>
    </location>
</feature>
<dbReference type="InterPro" id="IPR003124">
    <property type="entry name" value="WH2_dom"/>
</dbReference>
<feature type="compositionally biased region" description="Acidic residues" evidence="5">
    <location>
        <begin position="1130"/>
        <end position="1151"/>
    </location>
</feature>
<dbReference type="InterPro" id="IPR001452">
    <property type="entry name" value="SH3_domain"/>
</dbReference>
<dbReference type="SMART" id="SM00246">
    <property type="entry name" value="WH2"/>
    <property type="match status" value="1"/>
</dbReference>
<evidence type="ECO:0000313" key="11">
    <source>
        <dbReference type="Proteomes" id="UP000823399"/>
    </source>
</evidence>
<feature type="region of interest" description="Disordered" evidence="5">
    <location>
        <begin position="390"/>
        <end position="519"/>
    </location>
</feature>
<dbReference type="GO" id="GO:0035556">
    <property type="term" value="P:intracellular signal transduction"/>
    <property type="evidence" value="ECO:0007669"/>
    <property type="project" value="InterPro"/>
</dbReference>
<feature type="compositionally biased region" description="Low complexity" evidence="5">
    <location>
        <begin position="779"/>
        <end position="789"/>
    </location>
</feature>
<keyword evidence="11" id="KW-1185">Reference proteome</keyword>
<dbReference type="SMART" id="SM00233">
    <property type="entry name" value="PH"/>
    <property type="match status" value="1"/>
</dbReference>
<keyword evidence="2 4" id="KW-0728">SH3 domain</keyword>
<dbReference type="PANTHER" id="PTHR46006:SF6">
    <property type="entry name" value="INTERSECTIN-2 ISOFORM X1"/>
    <property type="match status" value="1"/>
</dbReference>
<dbReference type="GO" id="GO:0005737">
    <property type="term" value="C:cytoplasm"/>
    <property type="evidence" value="ECO:0007669"/>
    <property type="project" value="UniProtKB-SubCell"/>
</dbReference>
<dbReference type="Pfam" id="PF00621">
    <property type="entry name" value="RhoGEF"/>
    <property type="match status" value="1"/>
</dbReference>
<dbReference type="InterPro" id="IPR001331">
    <property type="entry name" value="GDS_CDC24_CS"/>
</dbReference>
<organism evidence="10 11">
    <name type="scientific">Suillus discolor</name>
    <dbReference type="NCBI Taxonomy" id="1912936"/>
    <lineage>
        <taxon>Eukaryota</taxon>
        <taxon>Fungi</taxon>
        <taxon>Dikarya</taxon>
        <taxon>Basidiomycota</taxon>
        <taxon>Agaricomycotina</taxon>
        <taxon>Agaricomycetes</taxon>
        <taxon>Agaricomycetidae</taxon>
        <taxon>Boletales</taxon>
        <taxon>Suillineae</taxon>
        <taxon>Suillaceae</taxon>
        <taxon>Suillus</taxon>
    </lineage>
</organism>
<dbReference type="GeneID" id="64700875"/>
<dbReference type="Gene3D" id="2.30.30.40">
    <property type="entry name" value="SH3 Domains"/>
    <property type="match status" value="2"/>
</dbReference>
<feature type="compositionally biased region" description="Basic and acidic residues" evidence="5">
    <location>
        <begin position="390"/>
        <end position="413"/>
    </location>
</feature>
<evidence type="ECO:0000259" key="9">
    <source>
        <dbReference type="PROSITE" id="PS51082"/>
    </source>
</evidence>
<dbReference type="CDD" id="cd00174">
    <property type="entry name" value="SH3"/>
    <property type="match status" value="1"/>
</dbReference>
<dbReference type="PROSITE" id="PS50010">
    <property type="entry name" value="DH_2"/>
    <property type="match status" value="1"/>
</dbReference>
<evidence type="ECO:0000256" key="1">
    <source>
        <dbReference type="ARBA" id="ARBA00004496"/>
    </source>
</evidence>
<dbReference type="Pfam" id="PF14604">
    <property type="entry name" value="SH3_9"/>
    <property type="match status" value="1"/>
</dbReference>
<proteinExistence type="predicted"/>
<feature type="compositionally biased region" description="Polar residues" evidence="5">
    <location>
        <begin position="1514"/>
        <end position="1523"/>
    </location>
</feature>
<feature type="compositionally biased region" description="Low complexity" evidence="5">
    <location>
        <begin position="118"/>
        <end position="130"/>
    </location>
</feature>
<feature type="compositionally biased region" description="Basic and acidic residues" evidence="5">
    <location>
        <begin position="498"/>
        <end position="519"/>
    </location>
</feature>
<feature type="domain" description="SH3" evidence="6">
    <location>
        <begin position="1022"/>
        <end position="1081"/>
    </location>
</feature>
<feature type="region of interest" description="Disordered" evidence="5">
    <location>
        <begin position="679"/>
        <end position="740"/>
    </location>
</feature>
<reference evidence="10" key="1">
    <citation type="journal article" date="2020" name="New Phytol.">
        <title>Comparative genomics reveals dynamic genome evolution in host specialist ectomycorrhizal fungi.</title>
        <authorList>
            <person name="Lofgren L.A."/>
            <person name="Nguyen N.H."/>
            <person name="Vilgalys R."/>
            <person name="Ruytinx J."/>
            <person name="Liao H.L."/>
            <person name="Branco S."/>
            <person name="Kuo A."/>
            <person name="LaButti K."/>
            <person name="Lipzen A."/>
            <person name="Andreopoulos W."/>
            <person name="Pangilinan J."/>
            <person name="Riley R."/>
            <person name="Hundley H."/>
            <person name="Na H."/>
            <person name="Barry K."/>
            <person name="Grigoriev I.V."/>
            <person name="Stajich J.E."/>
            <person name="Kennedy P.G."/>
        </authorList>
    </citation>
    <scope>NUCLEOTIDE SEQUENCE</scope>
    <source>
        <strain evidence="10">FC423</strain>
    </source>
</reference>
<dbReference type="RefSeq" id="XP_041288189.1">
    <property type="nucleotide sequence ID" value="XM_041438616.1"/>
</dbReference>
<feature type="compositionally biased region" description="Low complexity" evidence="5">
    <location>
        <begin position="558"/>
        <end position="568"/>
    </location>
</feature>
<dbReference type="PROSITE" id="PS51082">
    <property type="entry name" value="WH2"/>
    <property type="match status" value="1"/>
</dbReference>
<feature type="compositionally biased region" description="Polar residues" evidence="5">
    <location>
        <begin position="689"/>
        <end position="707"/>
    </location>
</feature>
<gene>
    <name evidence="10" type="ORF">F5147DRAFT_716731</name>
</gene>
<feature type="region of interest" description="Disordered" evidence="5">
    <location>
        <begin position="1"/>
        <end position="162"/>
    </location>
</feature>
<dbReference type="InterPro" id="IPR011993">
    <property type="entry name" value="PH-like_dom_sf"/>
</dbReference>
<evidence type="ECO:0000256" key="2">
    <source>
        <dbReference type="ARBA" id="ARBA00022443"/>
    </source>
</evidence>
<comment type="subcellular location">
    <subcellularLocation>
        <location evidence="1">Cytoplasm</location>
    </subcellularLocation>
</comment>
<feature type="region of interest" description="Disordered" evidence="5">
    <location>
        <begin position="1171"/>
        <end position="1197"/>
    </location>
</feature>
<dbReference type="Proteomes" id="UP000823399">
    <property type="component" value="Unassembled WGS sequence"/>
</dbReference>
<dbReference type="SMART" id="SM00326">
    <property type="entry name" value="SH3"/>
    <property type="match status" value="2"/>
</dbReference>
<keyword evidence="3" id="KW-0963">Cytoplasm</keyword>
<sequence>MSQWGQPGFQYPMSTGYPGQQQQQFQPGQNPQFQQQPSFQPGGIASGGFQPGGIAPQPTGFPGVQLQQPYQQPQQTGYLGPGPSRLGVLQAQPTGFPGGSSFAQQARPQPPPVPPIPSQFQQPPQLHQQPGFANPQRFGGPSSGFGGNPGLVPQPTGFAGRTPAPLIPQVTGFVDPRLQMMSSSFLPANISAPYGAGGIPQLAAPPQQQLGGLSLQQSFQQHNQARGIGSAPKIPWTLSKAEKKQYDQIFRSWDAQALVSISGQTALEVFGQNLDTSNDTRARSPLGLDTPVSRLKERSFNSTSAPGAGGRQDCYTPWRHIDRSTVRSHMSDIKRQLANTQKMLDASAMGDLRYRIKRLQEDLDYVSREEERRRLERELVQLMHERIEDRQARKERENRERNERSGRFDDTDGGHSPSLGYRDDDRDRPYSRSASRDRSYRDRHGDRDPLACFRNEKHDTRRAQSICPSPSQERLEERMQALGLSTPSSTVSPTLGLTEKKEAEEKAKEAERQAEERERLRRERLEARRLLGKARRLLSLRLPRQHLLLPAPPPAPAPKIASPAQKPRAPAPPPPRKGFALRPSATLSSLPSPHQHLCIIRGEARRADELYLARRKQFLASKSAVSPITPATPTSPVPPAAACFRSCSAAATTACSSSRAQVWARGSGAYYYYSSHHHHRPHRLRGGSTVSTPAASNGGSNPFFLNNSAPPPTTPAPPKSPGPSSKTTYNTAGGDSEDDWDNLMETKRMIGHAYGLAQQLFGTLLPTRPQSAGPEKSRSPAPLLPASAPSAPPPPPAPAAPSPPSAPPPPSVNIAPPAPTGDRSALLDAIQGGAKLRKAVTHDRSAAATSGKVIGDVTPPVHINAAPRPASPPAAIAPAAFVLPSPQESIAEAPQMSRGSTSGHSKKESVDWYTGLAADQGTVHHLPTTIEEDEEPAEEISVMPEIQGSEATIDMMDDVDRSTEFRVWSLYPYEGQRPDDLSFLENLIITAHPSKTGGAWWYGTVVKDGKSGFFPQTYVQKVEPVKATALYSYAGKNADELPFAEGDELSIIDRGEADWWKAERDGIVFIVPADYLEIVEAAGSPPLLRVIPHEKPSTNIDSAERPDISGAAAVSGSPDEDDHVDRSSDEGEDYFSMDESDDESDGSEDGTIEDEHARELERQRVLEAAGLIVDTSSSVTAPPNPPVQKRRHPPVTPQRVSIAPVASKILPPLPTVDLTDTELDSTSHLDDAFDRYEVFKKTNGNFSNRMSVSSFDTSPSSPPRSPAVSLAPSLTHRDWESRTSQFLSFLGRHTNRSSTPEQEKKTLVISGPIVNTPAGGETGDESPSFGTSWASLVDKSALEGIPKMERRRQEAIFELISTEADYVRDLQLIVELFYSRLMGTLGEKATTVIFANIEDILLTNTTFLSVLEERQKDCRLYIDHIGDVLETHIPNMHLYLSYCVNQHNAAKVLQSMRDSNADLATQLQRLRDDPSARNLDLSHYLLVPMQRLTRYPLLIRQILQYTDHSSTTDTSIQTVTNGQPPAVSIQLPGDDEERKNISTALKAAQKILEHVNETIREQEGRERLGEISKDLWIGQGHLDLTAPTRHLGPRKLLKEGIISKAKSGRKLRLFLCSDILVLTHEGGKGLYRVPIPLNEVQIKGSRNEREDSLLRLHLTYPRGGDTIVLRAISTKEALSWKDAIERASRRAKDGERRAVKALRASSKTDLQL</sequence>
<evidence type="ECO:0000256" key="3">
    <source>
        <dbReference type="ARBA" id="ARBA00022490"/>
    </source>
</evidence>
<feature type="domain" description="PH" evidence="7">
    <location>
        <begin position="1595"/>
        <end position="1689"/>
    </location>
</feature>
<name>A0A9P7EZ42_9AGAM</name>
<dbReference type="Gene3D" id="1.20.900.10">
    <property type="entry name" value="Dbl homology (DH) domain"/>
    <property type="match status" value="1"/>
</dbReference>
<feature type="domain" description="DH" evidence="8">
    <location>
        <begin position="1351"/>
        <end position="1558"/>
    </location>
</feature>
<feature type="domain" description="WH2" evidence="9">
    <location>
        <begin position="822"/>
        <end position="839"/>
    </location>
</feature>
<evidence type="ECO:0000256" key="5">
    <source>
        <dbReference type="SAM" id="MobiDB-lite"/>
    </source>
</evidence>
<dbReference type="InterPro" id="IPR000219">
    <property type="entry name" value="DH_dom"/>
</dbReference>
<feature type="region of interest" description="Disordered" evidence="5">
    <location>
        <begin position="766"/>
        <end position="824"/>
    </location>
</feature>
<feature type="region of interest" description="Disordered" evidence="5">
    <location>
        <begin position="1097"/>
        <end position="1151"/>
    </location>
</feature>
<feature type="compositionally biased region" description="Basic and acidic residues" evidence="5">
    <location>
        <begin position="1097"/>
        <end position="1107"/>
    </location>
</feature>
<protein>
    <recommendedName>
        <fullName evidence="12">Actin cytoskeleton-regulatory complex protein pan1</fullName>
    </recommendedName>
</protein>
<dbReference type="EMBL" id="JABBWM010000070">
    <property type="protein sequence ID" value="KAG2096346.1"/>
    <property type="molecule type" value="Genomic_DNA"/>
</dbReference>
<evidence type="ECO:0000259" key="8">
    <source>
        <dbReference type="PROSITE" id="PS50010"/>
    </source>
</evidence>
<evidence type="ECO:0000313" key="10">
    <source>
        <dbReference type="EMBL" id="KAG2096346.1"/>
    </source>
</evidence>
<dbReference type="InterPro" id="IPR051480">
    <property type="entry name" value="Endocytic_GEF_Adapter"/>
</dbReference>
<dbReference type="SUPFAM" id="SSF50044">
    <property type="entry name" value="SH3-domain"/>
    <property type="match status" value="2"/>
</dbReference>
<dbReference type="CDD" id="cd00160">
    <property type="entry name" value="RhoGEF"/>
    <property type="match status" value="1"/>
</dbReference>
<dbReference type="Pfam" id="PF00018">
    <property type="entry name" value="SH3_1"/>
    <property type="match status" value="1"/>
</dbReference>
<comment type="caution">
    <text evidence="10">The sequence shown here is derived from an EMBL/GenBank/DDBJ whole genome shotgun (WGS) entry which is preliminary data.</text>
</comment>
<evidence type="ECO:0008006" key="12">
    <source>
        <dbReference type="Google" id="ProtNLM"/>
    </source>
</evidence>
<dbReference type="OrthoDB" id="1716625at2759"/>
<dbReference type="GO" id="GO:0005085">
    <property type="term" value="F:guanyl-nucleotide exchange factor activity"/>
    <property type="evidence" value="ECO:0007669"/>
    <property type="project" value="InterPro"/>
</dbReference>
<feature type="region of interest" description="Disordered" evidence="5">
    <location>
        <begin position="1514"/>
        <end position="1533"/>
    </location>
</feature>
<dbReference type="SUPFAM" id="SSF48065">
    <property type="entry name" value="DBL homology domain (DH-domain)"/>
    <property type="match status" value="1"/>
</dbReference>